<dbReference type="AlphaFoldDB" id="V7I1V1"/>
<gene>
    <name evidence="2" type="ORF">T472_0218260</name>
</gene>
<accession>V7I1V1</accession>
<name>V7I1V1_9CLOT</name>
<protein>
    <submittedName>
        <fullName evidence="2">Carboxylesterase</fullName>
    </submittedName>
</protein>
<evidence type="ECO:0000259" key="1">
    <source>
        <dbReference type="Pfam" id="PF01738"/>
    </source>
</evidence>
<dbReference type="RefSeq" id="WP_023385052.1">
    <property type="nucleotide sequence ID" value="NZ_AXUN02000223.1"/>
</dbReference>
<dbReference type="Gene3D" id="3.40.50.1820">
    <property type="entry name" value="alpha/beta hydrolase"/>
    <property type="match status" value="1"/>
</dbReference>
<dbReference type="EMBL" id="AXUN02000223">
    <property type="protein sequence ID" value="ETA79149.1"/>
    <property type="molecule type" value="Genomic_DNA"/>
</dbReference>
<dbReference type="Proteomes" id="UP000017747">
    <property type="component" value="Unassembled WGS sequence"/>
</dbReference>
<reference evidence="2 3" key="1">
    <citation type="journal article" date="2014" name="Genome Announc.">
        <title>Genome Sequence of Youngiibacter fragilis, the Type Strain of the Genus Youngiibacter.</title>
        <authorList>
            <person name="Wawrik C.B."/>
            <person name="Callaghan A.V."/>
            <person name="Stamps B.W."/>
            <person name="Wawrik B."/>
        </authorList>
    </citation>
    <scope>NUCLEOTIDE SEQUENCE [LARGE SCALE GENOMIC DNA]</scope>
    <source>
        <strain evidence="2 3">232.1</strain>
    </source>
</reference>
<dbReference type="eggNOG" id="COG0400">
    <property type="taxonomic scope" value="Bacteria"/>
</dbReference>
<dbReference type="STRING" id="994573.T472_0218260"/>
<dbReference type="InterPro" id="IPR029058">
    <property type="entry name" value="AB_hydrolase_fold"/>
</dbReference>
<dbReference type="GO" id="GO:0016787">
    <property type="term" value="F:hydrolase activity"/>
    <property type="evidence" value="ECO:0007669"/>
    <property type="project" value="InterPro"/>
</dbReference>
<evidence type="ECO:0000313" key="3">
    <source>
        <dbReference type="Proteomes" id="UP000017747"/>
    </source>
</evidence>
<sequence>MIHYFKKAEEGKKTFLLLHGTGGDEMDLVPLANMVDKGNGILSIRGAVSENGMNRFFRRIAEGIFDEDDIRQRAGEISDFILEASEKYGFNPNDLIALGYSNGANMIAAMLLLKGGIFRQAILHHPMVPLSQVGDINLEGTSVFIGAGTNDPIVTGENSQRLYELLKGNGADAVISWFDKGHSLTKEEVLASREWLLSQT</sequence>
<dbReference type="OrthoDB" id="9796570at2"/>
<dbReference type="PATRIC" id="fig|994573.3.peg.3469"/>
<comment type="caution">
    <text evidence="2">The sequence shown here is derived from an EMBL/GenBank/DDBJ whole genome shotgun (WGS) entry which is preliminary data.</text>
</comment>
<dbReference type="InterPro" id="IPR002925">
    <property type="entry name" value="Dienelactn_hydro"/>
</dbReference>
<dbReference type="Pfam" id="PF01738">
    <property type="entry name" value="DLH"/>
    <property type="match status" value="1"/>
</dbReference>
<keyword evidence="3" id="KW-1185">Reference proteome</keyword>
<proteinExistence type="predicted"/>
<organism evidence="2 3">
    <name type="scientific">Youngiibacter fragilis 232.1</name>
    <dbReference type="NCBI Taxonomy" id="994573"/>
    <lineage>
        <taxon>Bacteria</taxon>
        <taxon>Bacillati</taxon>
        <taxon>Bacillota</taxon>
        <taxon>Clostridia</taxon>
        <taxon>Eubacteriales</taxon>
        <taxon>Clostridiaceae</taxon>
        <taxon>Youngiibacter</taxon>
    </lineage>
</organism>
<evidence type="ECO:0000313" key="2">
    <source>
        <dbReference type="EMBL" id="ETA79149.1"/>
    </source>
</evidence>
<feature type="domain" description="Dienelactone hydrolase" evidence="1">
    <location>
        <begin position="87"/>
        <end position="187"/>
    </location>
</feature>
<dbReference type="SUPFAM" id="SSF53474">
    <property type="entry name" value="alpha/beta-Hydrolases"/>
    <property type="match status" value="1"/>
</dbReference>